<dbReference type="EMBL" id="BLAY01000086">
    <property type="protein sequence ID" value="GET40277.1"/>
    <property type="molecule type" value="Genomic_DNA"/>
</dbReference>
<sequence length="269" mass="30792">MTATTLRTIYKQLVPSAIRDAVRPLKDPLGMYVSQVIRQKSNCEVMSGPFKGMKYNKMDNTHPLWLLGTYEMEIHPAINLLQSFEFDQIINVGAAEGYYAVGMSLLYPKASIYAFEAQTDTLHPTISKLASENLVGGRIEILGLCRPSDLNKLLEKETKKSLLIMDVEGAEVELLNKSKVSGLARTAVLVEIHDMFVPDCSKIIYERFKNTHKIEKYTTRPRTLNDFPFKTFTIPSWLTKQAVLNFMYESRFSKEVTHQDWFLMLPLLR</sequence>
<gene>
    <name evidence="1" type="ORF">MiSe_50860</name>
</gene>
<evidence type="ECO:0000313" key="2">
    <source>
        <dbReference type="Proteomes" id="UP001050975"/>
    </source>
</evidence>
<dbReference type="SUPFAM" id="SSF53335">
    <property type="entry name" value="S-adenosyl-L-methionine-dependent methyltransferases"/>
    <property type="match status" value="1"/>
</dbReference>
<dbReference type="Proteomes" id="UP001050975">
    <property type="component" value="Unassembled WGS sequence"/>
</dbReference>
<name>A0AAV3XBL5_9CYAN</name>
<evidence type="ECO:0000313" key="1">
    <source>
        <dbReference type="EMBL" id="GET40277.1"/>
    </source>
</evidence>
<protein>
    <recommendedName>
        <fullName evidence="3">Methyltransferase FkbM domain-containing protein</fullName>
    </recommendedName>
</protein>
<accession>A0AAV3XBL5</accession>
<reference evidence="1" key="1">
    <citation type="submission" date="2019-10" db="EMBL/GenBank/DDBJ databases">
        <title>Draft genome sequece of Microseira wollei NIES-4236.</title>
        <authorList>
            <person name="Yamaguchi H."/>
            <person name="Suzuki S."/>
            <person name="Kawachi M."/>
        </authorList>
    </citation>
    <scope>NUCLEOTIDE SEQUENCE</scope>
    <source>
        <strain evidence="1">NIES-4236</strain>
    </source>
</reference>
<comment type="caution">
    <text evidence="1">The sequence shown here is derived from an EMBL/GenBank/DDBJ whole genome shotgun (WGS) entry which is preliminary data.</text>
</comment>
<proteinExistence type="predicted"/>
<dbReference type="AlphaFoldDB" id="A0AAV3XBL5"/>
<evidence type="ECO:0008006" key="3">
    <source>
        <dbReference type="Google" id="ProtNLM"/>
    </source>
</evidence>
<organism evidence="1 2">
    <name type="scientific">Microseira wollei NIES-4236</name>
    <dbReference type="NCBI Taxonomy" id="2530354"/>
    <lineage>
        <taxon>Bacteria</taxon>
        <taxon>Bacillati</taxon>
        <taxon>Cyanobacteriota</taxon>
        <taxon>Cyanophyceae</taxon>
        <taxon>Oscillatoriophycideae</taxon>
        <taxon>Aerosakkonematales</taxon>
        <taxon>Aerosakkonemataceae</taxon>
        <taxon>Microseira</taxon>
    </lineage>
</organism>
<keyword evidence="2" id="KW-1185">Reference proteome</keyword>
<dbReference type="InterPro" id="IPR029063">
    <property type="entry name" value="SAM-dependent_MTases_sf"/>
</dbReference>
<dbReference type="RefSeq" id="WP_226586117.1">
    <property type="nucleotide sequence ID" value="NZ_BLAY01000086.1"/>
</dbReference>